<reference evidence="1 2" key="1">
    <citation type="submission" date="2019-04" db="EMBL/GenBank/DDBJ databases">
        <title>Streptomyces rhizosphaericola sp. nov., an actinobacterium isolated from the wheat rhizosphere.</title>
        <authorList>
            <person name="Vargas Hoyos H.A."/>
            <person name="Santos S.N."/>
            <person name="Genuario D.B."/>
            <person name="Melo I.S."/>
            <person name="Da Silva L.J."/>
            <person name="Da Silva F.S.P."/>
            <person name="Zucchi T.D."/>
        </authorList>
    </citation>
    <scope>NUCLEOTIDE SEQUENCE [LARGE SCALE GENOMIC DNA]</scope>
    <source>
        <strain evidence="1 2">1AS2c</strain>
    </source>
</reference>
<evidence type="ECO:0000313" key="1">
    <source>
        <dbReference type="EMBL" id="TGZ03137.1"/>
    </source>
</evidence>
<feature type="non-terminal residue" evidence="1">
    <location>
        <position position="1"/>
    </location>
</feature>
<proteinExistence type="predicted"/>
<keyword evidence="2" id="KW-1185">Reference proteome</keyword>
<dbReference type="Proteomes" id="UP000306274">
    <property type="component" value="Unassembled WGS sequence"/>
</dbReference>
<evidence type="ECO:0000313" key="2">
    <source>
        <dbReference type="Proteomes" id="UP000306274"/>
    </source>
</evidence>
<organism evidence="1 2">
    <name type="scientific">Streptomyces rhizosphaericola</name>
    <dbReference type="NCBI Taxonomy" id="2564098"/>
    <lineage>
        <taxon>Bacteria</taxon>
        <taxon>Bacillati</taxon>
        <taxon>Actinomycetota</taxon>
        <taxon>Actinomycetes</taxon>
        <taxon>Kitasatosporales</taxon>
        <taxon>Streptomycetaceae</taxon>
        <taxon>Streptomyces</taxon>
    </lineage>
</organism>
<dbReference type="EMBL" id="SRZK01000387">
    <property type="protein sequence ID" value="TGZ03137.1"/>
    <property type="molecule type" value="Genomic_DNA"/>
</dbReference>
<comment type="caution">
    <text evidence="1">The sequence shown here is derived from an EMBL/GenBank/DDBJ whole genome shotgun (WGS) entry which is preliminary data.</text>
</comment>
<accession>A0ABY2P853</accession>
<sequence length="69" mass="7279">PALRLLAAAVAGPLTRSPAHAAVRRRRVRIAGLAPGTPYAYDGEVARSGTELLIDKLPEALTVYCPMPV</sequence>
<gene>
    <name evidence="1" type="ORF">E5Z02_27455</name>
</gene>
<dbReference type="SUPFAM" id="SSF111331">
    <property type="entry name" value="NAD kinase/diacylglycerol kinase-like"/>
    <property type="match status" value="1"/>
</dbReference>
<protein>
    <submittedName>
        <fullName evidence="1">Phosphoesterase</fullName>
    </submittedName>
</protein>
<name>A0ABY2P853_9ACTN</name>
<dbReference type="InterPro" id="IPR016064">
    <property type="entry name" value="NAD/diacylglycerol_kinase_sf"/>
</dbReference>